<dbReference type="PANTHER" id="PTHR12001:SF85">
    <property type="entry name" value="SHORT CHAIN ISOPRENYL DIPHOSPHATE SYNTHASE"/>
    <property type="match status" value="1"/>
</dbReference>
<dbReference type="Pfam" id="PF00348">
    <property type="entry name" value="polyprenyl_synt"/>
    <property type="match status" value="1"/>
</dbReference>
<comment type="cofactor">
    <cofactor evidence="1">
        <name>Mg(2+)</name>
        <dbReference type="ChEBI" id="CHEBI:18420"/>
    </cofactor>
</comment>
<evidence type="ECO:0000313" key="9">
    <source>
        <dbReference type="Proteomes" id="UP000473014"/>
    </source>
</evidence>
<dbReference type="GO" id="GO:0008299">
    <property type="term" value="P:isoprenoid biosynthetic process"/>
    <property type="evidence" value="ECO:0007669"/>
    <property type="project" value="InterPro"/>
</dbReference>
<dbReference type="GO" id="GO:0046872">
    <property type="term" value="F:metal ion binding"/>
    <property type="evidence" value="ECO:0007669"/>
    <property type="project" value="UniProtKB-KW"/>
</dbReference>
<dbReference type="InterPro" id="IPR000092">
    <property type="entry name" value="Polyprenyl_synt"/>
</dbReference>
<keyword evidence="4" id="KW-0479">Metal-binding</keyword>
<dbReference type="EMBL" id="WIXO01000001">
    <property type="protein sequence ID" value="MTE22249.1"/>
    <property type="molecule type" value="Genomic_DNA"/>
</dbReference>
<dbReference type="RefSeq" id="WP_155072765.1">
    <property type="nucleotide sequence ID" value="NZ_WIXO01000001.1"/>
</dbReference>
<dbReference type="OrthoDB" id="4497239at2"/>
<accession>A0A6G2BJJ9</accession>
<evidence type="ECO:0000256" key="6">
    <source>
        <dbReference type="RuleBase" id="RU004466"/>
    </source>
</evidence>
<evidence type="ECO:0000256" key="5">
    <source>
        <dbReference type="ARBA" id="ARBA00022842"/>
    </source>
</evidence>
<dbReference type="AlphaFoldDB" id="A0A6G2BJJ9"/>
<evidence type="ECO:0000256" key="3">
    <source>
        <dbReference type="ARBA" id="ARBA00022679"/>
    </source>
</evidence>
<dbReference type="GO" id="GO:0004659">
    <property type="term" value="F:prenyltransferase activity"/>
    <property type="evidence" value="ECO:0007669"/>
    <property type="project" value="InterPro"/>
</dbReference>
<dbReference type="PANTHER" id="PTHR12001">
    <property type="entry name" value="GERANYLGERANYL PYROPHOSPHATE SYNTHASE"/>
    <property type="match status" value="1"/>
</dbReference>
<reference evidence="8 9" key="1">
    <citation type="submission" date="2019-11" db="EMBL/GenBank/DDBJ databases">
        <authorList>
            <person name="Yuan L."/>
        </authorList>
    </citation>
    <scope>NUCLEOTIDE SEQUENCE [LARGE SCALE GENOMIC DNA]</scope>
    <source>
        <strain evidence="8 9">TRM43335</strain>
    </source>
</reference>
<gene>
    <name evidence="8" type="ORF">F0L17_24735</name>
</gene>
<name>A0A6G2BJJ9_9ACTN</name>
<dbReference type="CDD" id="cd00685">
    <property type="entry name" value="Trans_IPPS_HT"/>
    <property type="match status" value="1"/>
</dbReference>
<dbReference type="Gene3D" id="1.10.600.10">
    <property type="entry name" value="Farnesyl Diphosphate Synthase"/>
    <property type="match status" value="1"/>
</dbReference>
<dbReference type="PROSITE" id="PS00723">
    <property type="entry name" value="POLYPRENYL_SYNTHASE_1"/>
    <property type="match status" value="1"/>
</dbReference>
<evidence type="ECO:0000256" key="4">
    <source>
        <dbReference type="ARBA" id="ARBA00022723"/>
    </source>
</evidence>
<dbReference type="InterPro" id="IPR008949">
    <property type="entry name" value="Isoprenoid_synthase_dom_sf"/>
</dbReference>
<keyword evidence="3 6" id="KW-0808">Transferase</keyword>
<dbReference type="InterPro" id="IPR033749">
    <property type="entry name" value="Polyprenyl_synt_CS"/>
</dbReference>
<evidence type="ECO:0000313" key="8">
    <source>
        <dbReference type="EMBL" id="MTE22249.1"/>
    </source>
</evidence>
<organism evidence="8 9">
    <name type="scientific">Streptomyces taklimakanensis</name>
    <dbReference type="NCBI Taxonomy" id="2569853"/>
    <lineage>
        <taxon>Bacteria</taxon>
        <taxon>Bacillati</taxon>
        <taxon>Actinomycetota</taxon>
        <taxon>Actinomycetes</taxon>
        <taxon>Kitasatosporales</taxon>
        <taxon>Streptomycetaceae</taxon>
        <taxon>Streptomyces</taxon>
    </lineage>
</organism>
<evidence type="ECO:0000256" key="2">
    <source>
        <dbReference type="ARBA" id="ARBA00006706"/>
    </source>
</evidence>
<feature type="region of interest" description="Disordered" evidence="7">
    <location>
        <begin position="1"/>
        <end position="31"/>
    </location>
</feature>
<keyword evidence="5" id="KW-0460">Magnesium</keyword>
<proteinExistence type="inferred from homology"/>
<comment type="caution">
    <text evidence="8">The sequence shown here is derived from an EMBL/GenBank/DDBJ whole genome shotgun (WGS) entry which is preliminary data.</text>
</comment>
<dbReference type="SFLD" id="SFLDS00005">
    <property type="entry name" value="Isoprenoid_Synthase_Type_I"/>
    <property type="match status" value="1"/>
</dbReference>
<dbReference type="Proteomes" id="UP000473014">
    <property type="component" value="Unassembled WGS sequence"/>
</dbReference>
<evidence type="ECO:0000256" key="7">
    <source>
        <dbReference type="SAM" id="MobiDB-lite"/>
    </source>
</evidence>
<comment type="similarity">
    <text evidence="2 6">Belongs to the FPP/GGPP synthase family.</text>
</comment>
<evidence type="ECO:0000256" key="1">
    <source>
        <dbReference type="ARBA" id="ARBA00001946"/>
    </source>
</evidence>
<sequence length="387" mass="40970">MTASGRAAGPGSPHGLPGPTDDAPEEDPRREVEEVLRRWTARRCEEARSLDVAFHGQPVTALVDLALRGGRRNRAAFLWWGWRAAKGAPRGPAATDALRTAAALELLQTCALIHDDVMDDSALRRGRPSLHTAFARRHRRDGLRGDPDGYGRAVAVLAGDLALAWADDLFAESLPDGAVRHAAQRVWRVTRTEMVAGQFLDLRAQAAGGASPAAALRVARLKSALYTVERPLHLGAVLGGADAGLVAALRAAGRRAGLAFQLRDDLLDLFGDPERTGKPTGGDVREGKPTYPVALALARAEAAGDERALTVLRESSGDRSPTGEGPARVRDVLTGLGVPAAVEERIARLSGSARRILSEACDDPLVARRLEALVRETAEGAGGAERG</sequence>
<dbReference type="SUPFAM" id="SSF48576">
    <property type="entry name" value="Terpenoid synthases"/>
    <property type="match status" value="1"/>
</dbReference>
<keyword evidence="9" id="KW-1185">Reference proteome</keyword>
<protein>
    <submittedName>
        <fullName evidence="8">Polyprenyl synthetase family protein</fullName>
    </submittedName>
</protein>